<dbReference type="SUPFAM" id="SSF52402">
    <property type="entry name" value="Adenine nucleotide alpha hydrolases-like"/>
    <property type="match status" value="1"/>
</dbReference>
<dbReference type="Pfam" id="PF00582">
    <property type="entry name" value="Usp"/>
    <property type="match status" value="1"/>
</dbReference>
<comment type="similarity">
    <text evidence="1">Belongs to the universal stress protein A family.</text>
</comment>
<dbReference type="InterPro" id="IPR006016">
    <property type="entry name" value="UspA"/>
</dbReference>
<gene>
    <name evidence="3" type="ORF">SAMN02745691_02195</name>
</gene>
<evidence type="ECO:0000259" key="2">
    <source>
        <dbReference type="Pfam" id="PF00582"/>
    </source>
</evidence>
<dbReference type="RefSeq" id="WP_073994451.1">
    <property type="nucleotide sequence ID" value="NZ_FQYT01000027.1"/>
</dbReference>
<dbReference type="InterPro" id="IPR006015">
    <property type="entry name" value="Universal_stress_UspA"/>
</dbReference>
<evidence type="ECO:0000256" key="1">
    <source>
        <dbReference type="ARBA" id="ARBA00008791"/>
    </source>
</evidence>
<evidence type="ECO:0000313" key="4">
    <source>
        <dbReference type="Proteomes" id="UP000184342"/>
    </source>
</evidence>
<evidence type="ECO:0000313" key="3">
    <source>
        <dbReference type="EMBL" id="SHJ58514.1"/>
    </source>
</evidence>
<sequence length="139" mass="15324">MEIKKILVPIDSSAYSRDAAERAKSLAGFYGSEIILLNAIDISNIYQFDLPENIRAEYYRLSTELLQTFKQNLDAAGYRVTTVQREGVPYDVIIGYAEEADIDLIVMGSQGTSGVTSFLLGSVTRKVAIGSHKSVLIVR</sequence>
<dbReference type="STRING" id="1122934.SAMN02745691_02195"/>
<proteinExistence type="inferred from homology"/>
<name>A0A1M6KHX2_9FIRM</name>
<reference evidence="3 4" key="1">
    <citation type="submission" date="2016-11" db="EMBL/GenBank/DDBJ databases">
        <authorList>
            <person name="Jaros S."/>
            <person name="Januszkiewicz K."/>
            <person name="Wedrychowicz H."/>
        </authorList>
    </citation>
    <scope>NUCLEOTIDE SEQUENCE [LARGE SCALE GENOMIC DNA]</scope>
    <source>
        <strain evidence="3 4">DSM 15970</strain>
    </source>
</reference>
<protein>
    <submittedName>
        <fullName evidence="3">Nucleotide-binding universal stress protein, UspA family</fullName>
    </submittedName>
</protein>
<feature type="domain" description="UspA" evidence="2">
    <location>
        <begin position="3"/>
        <end position="139"/>
    </location>
</feature>
<dbReference type="AlphaFoldDB" id="A0A1M6KHX2"/>
<dbReference type="EMBL" id="FQYT01000027">
    <property type="protein sequence ID" value="SHJ58514.1"/>
    <property type="molecule type" value="Genomic_DNA"/>
</dbReference>
<dbReference type="PANTHER" id="PTHR46268">
    <property type="entry name" value="STRESS RESPONSE PROTEIN NHAX"/>
    <property type="match status" value="1"/>
</dbReference>
<dbReference type="InterPro" id="IPR014729">
    <property type="entry name" value="Rossmann-like_a/b/a_fold"/>
</dbReference>
<dbReference type="Gene3D" id="3.40.50.620">
    <property type="entry name" value="HUPs"/>
    <property type="match status" value="1"/>
</dbReference>
<dbReference type="OrthoDB" id="9794782at2"/>
<keyword evidence="4" id="KW-1185">Reference proteome</keyword>
<dbReference type="CDD" id="cd00293">
    <property type="entry name" value="USP-like"/>
    <property type="match status" value="1"/>
</dbReference>
<accession>A0A1M6KHX2</accession>
<dbReference type="PRINTS" id="PR01438">
    <property type="entry name" value="UNVRSLSTRESS"/>
</dbReference>
<dbReference type="Proteomes" id="UP000184342">
    <property type="component" value="Unassembled WGS sequence"/>
</dbReference>
<organism evidence="3 4">
    <name type="scientific">Parasporobacterium paucivorans DSM 15970</name>
    <dbReference type="NCBI Taxonomy" id="1122934"/>
    <lineage>
        <taxon>Bacteria</taxon>
        <taxon>Bacillati</taxon>
        <taxon>Bacillota</taxon>
        <taxon>Clostridia</taxon>
        <taxon>Lachnospirales</taxon>
        <taxon>Lachnospiraceae</taxon>
        <taxon>Parasporobacterium</taxon>
    </lineage>
</organism>
<dbReference type="PANTHER" id="PTHR46268:SF6">
    <property type="entry name" value="UNIVERSAL STRESS PROTEIN UP12"/>
    <property type="match status" value="1"/>
</dbReference>